<evidence type="ECO:0000313" key="1">
    <source>
        <dbReference type="EMBL" id="WMV58419.1"/>
    </source>
</evidence>
<name>A0AAF0V6X8_SOLVR</name>
<dbReference type="EMBL" id="CP133623">
    <property type="protein sequence ID" value="WMV58419.1"/>
    <property type="molecule type" value="Genomic_DNA"/>
</dbReference>
<organism evidence="1 2">
    <name type="scientific">Solanum verrucosum</name>
    <dbReference type="NCBI Taxonomy" id="315347"/>
    <lineage>
        <taxon>Eukaryota</taxon>
        <taxon>Viridiplantae</taxon>
        <taxon>Streptophyta</taxon>
        <taxon>Embryophyta</taxon>
        <taxon>Tracheophyta</taxon>
        <taxon>Spermatophyta</taxon>
        <taxon>Magnoliopsida</taxon>
        <taxon>eudicotyledons</taxon>
        <taxon>Gunneridae</taxon>
        <taxon>Pentapetalae</taxon>
        <taxon>asterids</taxon>
        <taxon>lamiids</taxon>
        <taxon>Solanales</taxon>
        <taxon>Solanaceae</taxon>
        <taxon>Solanoideae</taxon>
        <taxon>Solaneae</taxon>
        <taxon>Solanum</taxon>
    </lineage>
</organism>
<reference evidence="1" key="1">
    <citation type="submission" date="2023-08" db="EMBL/GenBank/DDBJ databases">
        <title>A de novo genome assembly of Solanum verrucosum Schlechtendal, a Mexican diploid species geographically isolated from the other diploid A-genome species in potato relatives.</title>
        <authorList>
            <person name="Hosaka K."/>
        </authorList>
    </citation>
    <scope>NUCLEOTIDE SEQUENCE</scope>
    <source>
        <tissue evidence="1">Young leaves</tissue>
    </source>
</reference>
<sequence length="141" mass="15668">MILLISRMLNSVGSCGIMSMNYSTQGIKATSHLKIDRLIMFMRNYGHEQLNKWTSWGFKASNQVLLQDSSRFFKNLVLPACQDEGSLGDQQWFSRVDHVQGVDSGRDTFEVASAFLIEAEETLIGALCDAVKVSGSHGSIF</sequence>
<accession>A0AAF0V6X8</accession>
<evidence type="ECO:0000313" key="2">
    <source>
        <dbReference type="Proteomes" id="UP001234989"/>
    </source>
</evidence>
<gene>
    <name evidence="1" type="ORF">MTR67_051804</name>
</gene>
<protein>
    <submittedName>
        <fullName evidence="1">Uncharacterized protein</fullName>
    </submittedName>
</protein>
<keyword evidence="2" id="KW-1185">Reference proteome</keyword>
<proteinExistence type="predicted"/>
<dbReference type="Proteomes" id="UP001234989">
    <property type="component" value="Chromosome 12"/>
</dbReference>
<dbReference type="AlphaFoldDB" id="A0AAF0V6X8"/>